<dbReference type="InterPro" id="IPR036390">
    <property type="entry name" value="WH_DNA-bd_sf"/>
</dbReference>
<evidence type="ECO:0000256" key="2">
    <source>
        <dbReference type="ARBA" id="ARBA00023125"/>
    </source>
</evidence>
<organism evidence="6 7">
    <name type="scientific">Ferrimonas gelatinilytica</name>
    <dbReference type="NCBI Taxonomy" id="1255257"/>
    <lineage>
        <taxon>Bacteria</taxon>
        <taxon>Pseudomonadati</taxon>
        <taxon>Pseudomonadota</taxon>
        <taxon>Gammaproteobacteria</taxon>
        <taxon>Alteromonadales</taxon>
        <taxon>Ferrimonadaceae</taxon>
        <taxon>Ferrimonas</taxon>
    </lineage>
</organism>
<feature type="domain" description="Cyclic nucleotide-binding" evidence="4">
    <location>
        <begin position="10"/>
        <end position="130"/>
    </location>
</feature>
<sequence length="247" mass="27906">MLAIPHMHNWYQGLSEVAKAAVDDKSFTCSYRQGENIYSYGDAANLGYRVLSGKVKIGNRNQDGREVIHATLMEGDCFGDIGLITGYPRFNYAIAATPVTLNAIRRDDFMRIMDLHPEVSRQLNVFFCHRAQHMFTILEGMQLLSLYERLANTIIRLTLSLGELKTEGDKPCYSLGDLSQEMLGQMVGATRQSVGRELKKLESEGYIEIRYGRLLVRDLEAMKARFVHLISHTPTFATYKSNQGEVA</sequence>
<dbReference type="PANTHER" id="PTHR24567">
    <property type="entry name" value="CRP FAMILY TRANSCRIPTIONAL REGULATORY PROTEIN"/>
    <property type="match status" value="1"/>
</dbReference>
<comment type="caution">
    <text evidence="6">The sequence shown here is derived from an EMBL/GenBank/DDBJ whole genome shotgun (WGS) entry which is preliminary data.</text>
</comment>
<evidence type="ECO:0000313" key="7">
    <source>
        <dbReference type="Proteomes" id="UP001501600"/>
    </source>
</evidence>
<dbReference type="SUPFAM" id="SSF46785">
    <property type="entry name" value="Winged helix' DNA-binding domain"/>
    <property type="match status" value="1"/>
</dbReference>
<dbReference type="EMBL" id="BAABLF010000027">
    <property type="protein sequence ID" value="GAA5193774.1"/>
    <property type="molecule type" value="Genomic_DNA"/>
</dbReference>
<dbReference type="Gene3D" id="1.10.10.10">
    <property type="entry name" value="Winged helix-like DNA-binding domain superfamily/Winged helix DNA-binding domain"/>
    <property type="match status" value="1"/>
</dbReference>
<protein>
    <submittedName>
        <fullName evidence="6">cAMP-activated global transcriptional regulator CRP</fullName>
    </submittedName>
</protein>
<keyword evidence="7" id="KW-1185">Reference proteome</keyword>
<keyword evidence="1" id="KW-0805">Transcription regulation</keyword>
<dbReference type="SMART" id="SM00419">
    <property type="entry name" value="HTH_CRP"/>
    <property type="match status" value="1"/>
</dbReference>
<evidence type="ECO:0000256" key="1">
    <source>
        <dbReference type="ARBA" id="ARBA00023015"/>
    </source>
</evidence>
<dbReference type="RefSeq" id="WP_345317517.1">
    <property type="nucleotide sequence ID" value="NZ_BAABLF010000027.1"/>
</dbReference>
<dbReference type="Pfam" id="PF00027">
    <property type="entry name" value="cNMP_binding"/>
    <property type="match status" value="1"/>
</dbReference>
<gene>
    <name evidence="6" type="primary">crp_2</name>
    <name evidence="6" type="ORF">GCM10025772_25370</name>
</gene>
<evidence type="ECO:0000259" key="4">
    <source>
        <dbReference type="PROSITE" id="PS50042"/>
    </source>
</evidence>
<keyword evidence="2" id="KW-0238">DNA-binding</keyword>
<reference evidence="7" key="1">
    <citation type="journal article" date="2019" name="Int. J. Syst. Evol. Microbiol.">
        <title>The Global Catalogue of Microorganisms (GCM) 10K type strain sequencing project: providing services to taxonomists for standard genome sequencing and annotation.</title>
        <authorList>
            <consortium name="The Broad Institute Genomics Platform"/>
            <consortium name="The Broad Institute Genome Sequencing Center for Infectious Disease"/>
            <person name="Wu L."/>
            <person name="Ma J."/>
        </authorList>
    </citation>
    <scope>NUCLEOTIDE SEQUENCE [LARGE SCALE GENOMIC DNA]</scope>
    <source>
        <strain evidence="7">JCM 18720</strain>
    </source>
</reference>
<dbReference type="InterPro" id="IPR000595">
    <property type="entry name" value="cNMP-bd_dom"/>
</dbReference>
<dbReference type="InterPro" id="IPR012318">
    <property type="entry name" value="HTH_CRP"/>
</dbReference>
<dbReference type="PROSITE" id="PS51063">
    <property type="entry name" value="HTH_CRP_2"/>
    <property type="match status" value="1"/>
</dbReference>
<dbReference type="PROSITE" id="PS50042">
    <property type="entry name" value="CNMP_BINDING_3"/>
    <property type="match status" value="1"/>
</dbReference>
<dbReference type="CDD" id="cd00038">
    <property type="entry name" value="CAP_ED"/>
    <property type="match status" value="1"/>
</dbReference>
<dbReference type="Gene3D" id="2.60.120.10">
    <property type="entry name" value="Jelly Rolls"/>
    <property type="match status" value="1"/>
</dbReference>
<dbReference type="InterPro" id="IPR014710">
    <property type="entry name" value="RmlC-like_jellyroll"/>
</dbReference>
<dbReference type="Pfam" id="PF13545">
    <property type="entry name" value="HTH_Crp_2"/>
    <property type="match status" value="1"/>
</dbReference>
<dbReference type="SMART" id="SM00100">
    <property type="entry name" value="cNMP"/>
    <property type="match status" value="1"/>
</dbReference>
<dbReference type="Proteomes" id="UP001501600">
    <property type="component" value="Unassembled WGS sequence"/>
</dbReference>
<keyword evidence="3" id="KW-0804">Transcription</keyword>
<dbReference type="PANTHER" id="PTHR24567:SF68">
    <property type="entry name" value="DNA-BINDING TRANSCRIPTIONAL DUAL REGULATOR CRP"/>
    <property type="match status" value="1"/>
</dbReference>
<dbReference type="SUPFAM" id="SSF51206">
    <property type="entry name" value="cAMP-binding domain-like"/>
    <property type="match status" value="1"/>
</dbReference>
<dbReference type="InterPro" id="IPR036388">
    <property type="entry name" value="WH-like_DNA-bd_sf"/>
</dbReference>
<name>A0ABP9SED8_9GAMM</name>
<dbReference type="InterPro" id="IPR018490">
    <property type="entry name" value="cNMP-bd_dom_sf"/>
</dbReference>
<evidence type="ECO:0000256" key="3">
    <source>
        <dbReference type="ARBA" id="ARBA00023163"/>
    </source>
</evidence>
<evidence type="ECO:0000259" key="5">
    <source>
        <dbReference type="PROSITE" id="PS51063"/>
    </source>
</evidence>
<accession>A0ABP9SED8</accession>
<proteinExistence type="predicted"/>
<evidence type="ECO:0000313" key="6">
    <source>
        <dbReference type="EMBL" id="GAA5193774.1"/>
    </source>
</evidence>
<dbReference type="InterPro" id="IPR050397">
    <property type="entry name" value="Env_Response_Regulators"/>
</dbReference>
<feature type="domain" description="HTH crp-type" evidence="5">
    <location>
        <begin position="144"/>
        <end position="220"/>
    </location>
</feature>